<evidence type="ECO:0000256" key="2">
    <source>
        <dbReference type="ARBA" id="ARBA00008038"/>
    </source>
</evidence>
<comment type="similarity">
    <text evidence="2">Belongs to the MotA family.</text>
</comment>
<feature type="domain" description="MotA/TolQ/ExbB proton channel" evidence="13">
    <location>
        <begin position="104"/>
        <end position="222"/>
    </location>
</feature>
<evidence type="ECO:0000256" key="9">
    <source>
        <dbReference type="ARBA" id="ARBA00022989"/>
    </source>
</evidence>
<dbReference type="PANTHER" id="PTHR30433">
    <property type="entry name" value="CHEMOTAXIS PROTEIN MOTA"/>
    <property type="match status" value="1"/>
</dbReference>
<reference evidence="15" key="1">
    <citation type="submission" date="2021-10" db="EMBL/GenBank/DDBJ databases">
        <authorList>
            <person name="Criscuolo A."/>
        </authorList>
    </citation>
    <scope>NUCLEOTIDE SEQUENCE</scope>
    <source>
        <strain evidence="15">CIP111885</strain>
    </source>
</reference>
<keyword evidence="8" id="KW-0375">Hydrogen ion transport</keyword>
<dbReference type="GO" id="GO:1902600">
    <property type="term" value="P:proton transmembrane transport"/>
    <property type="evidence" value="ECO:0007669"/>
    <property type="project" value="UniProtKB-KW"/>
</dbReference>
<dbReference type="InterPro" id="IPR047055">
    <property type="entry name" value="MotA-like"/>
</dbReference>
<evidence type="ECO:0000313" key="16">
    <source>
        <dbReference type="Proteomes" id="UP000789845"/>
    </source>
</evidence>
<sequence>MRDSSTLIGIILALLAVGVAMVLKGASLIALVNPAAFIIIFGGTAATLLVSFPMSEIKKFPKLIKIIFGGGKQIASKKEIIEMFTRWATVVRKEGLLGLEDEVQSIEDPFLKHGLELIIDTTDTEFTRDVLLEKIRATQERHRKGALIFSQAGTYAPSLGVLGAVVGLVAALGNLSDSEVLGHSIAAAFIATLVGIFSGYVLWHPMSNKLKLLSRAEIETREIMVEGLLSLQEGINSRQLEHKLNVYLLPEELESKR</sequence>
<evidence type="ECO:0000256" key="7">
    <source>
        <dbReference type="ARBA" id="ARBA00022779"/>
    </source>
</evidence>
<accession>A0A9C7GC99</accession>
<dbReference type="NCBIfam" id="NF005997">
    <property type="entry name" value="PRK08124.1"/>
    <property type="match status" value="1"/>
</dbReference>
<keyword evidence="4" id="KW-1003">Cell membrane</keyword>
<evidence type="ECO:0000256" key="11">
    <source>
        <dbReference type="ARBA" id="ARBA00023136"/>
    </source>
</evidence>
<dbReference type="EMBL" id="CAKJTG010000023">
    <property type="protein sequence ID" value="CAG9609746.1"/>
    <property type="molecule type" value="Genomic_DNA"/>
</dbReference>
<keyword evidence="5" id="KW-0145">Chemotaxis</keyword>
<feature type="transmembrane region" description="Helical" evidence="12">
    <location>
        <begin position="35"/>
        <end position="55"/>
    </location>
</feature>
<evidence type="ECO:0000313" key="15">
    <source>
        <dbReference type="EMBL" id="CAG9609746.1"/>
    </source>
</evidence>
<keyword evidence="9 12" id="KW-1133">Transmembrane helix</keyword>
<evidence type="ECO:0000256" key="12">
    <source>
        <dbReference type="SAM" id="Phobius"/>
    </source>
</evidence>
<keyword evidence="10" id="KW-0406">Ion transport</keyword>
<evidence type="ECO:0000256" key="8">
    <source>
        <dbReference type="ARBA" id="ARBA00022781"/>
    </source>
</evidence>
<dbReference type="GO" id="GO:0071978">
    <property type="term" value="P:bacterial-type flagellum-dependent swarming motility"/>
    <property type="evidence" value="ECO:0007669"/>
    <property type="project" value="InterPro"/>
</dbReference>
<dbReference type="Proteomes" id="UP000789845">
    <property type="component" value="Unassembled WGS sequence"/>
</dbReference>
<dbReference type="GO" id="GO:0005886">
    <property type="term" value="C:plasma membrane"/>
    <property type="evidence" value="ECO:0007669"/>
    <property type="project" value="UniProtKB-SubCell"/>
</dbReference>
<dbReference type="InterPro" id="IPR000540">
    <property type="entry name" value="Flag_MotA_CS"/>
</dbReference>
<feature type="transmembrane region" description="Helical" evidence="12">
    <location>
        <begin position="184"/>
        <end position="203"/>
    </location>
</feature>
<evidence type="ECO:0000259" key="14">
    <source>
        <dbReference type="Pfam" id="PF20560"/>
    </source>
</evidence>
<dbReference type="RefSeq" id="WP_230497983.1">
    <property type="nucleotide sequence ID" value="NZ_CAKJTG010000023.1"/>
</dbReference>
<dbReference type="Pfam" id="PF20560">
    <property type="entry name" value="MotA_N"/>
    <property type="match status" value="1"/>
</dbReference>
<comment type="caution">
    <text evidence="15">The sequence shown here is derived from an EMBL/GenBank/DDBJ whole genome shotgun (WGS) entry which is preliminary data.</text>
</comment>
<dbReference type="InterPro" id="IPR046786">
    <property type="entry name" value="MotA_N"/>
</dbReference>
<proteinExistence type="inferred from homology"/>
<name>A0A9C7GC99_9BACI</name>
<evidence type="ECO:0000256" key="1">
    <source>
        <dbReference type="ARBA" id="ARBA00004651"/>
    </source>
</evidence>
<evidence type="ECO:0000256" key="6">
    <source>
        <dbReference type="ARBA" id="ARBA00022692"/>
    </source>
</evidence>
<evidence type="ECO:0000259" key="13">
    <source>
        <dbReference type="Pfam" id="PF01618"/>
    </source>
</evidence>
<organism evidence="15 16">
    <name type="scientific">Pseudoneobacillus rhizosphaerae</name>
    <dbReference type="NCBI Taxonomy" id="2880968"/>
    <lineage>
        <taxon>Bacteria</taxon>
        <taxon>Bacillati</taxon>
        <taxon>Bacillota</taxon>
        <taxon>Bacilli</taxon>
        <taxon>Bacillales</taxon>
        <taxon>Bacillaceae</taxon>
        <taxon>Pseudoneobacillus</taxon>
    </lineage>
</organism>
<dbReference type="PANTHER" id="PTHR30433:SF3">
    <property type="entry name" value="MOTILITY PROTEIN A"/>
    <property type="match status" value="1"/>
</dbReference>
<keyword evidence="11 12" id="KW-0472">Membrane</keyword>
<keyword evidence="7" id="KW-0283">Flagellar rotation</keyword>
<evidence type="ECO:0000256" key="4">
    <source>
        <dbReference type="ARBA" id="ARBA00022475"/>
    </source>
</evidence>
<evidence type="ECO:0000256" key="10">
    <source>
        <dbReference type="ARBA" id="ARBA00023065"/>
    </source>
</evidence>
<keyword evidence="16" id="KW-1185">Reference proteome</keyword>
<dbReference type="GO" id="GO:0006935">
    <property type="term" value="P:chemotaxis"/>
    <property type="evidence" value="ECO:0007669"/>
    <property type="project" value="UniProtKB-KW"/>
</dbReference>
<protein>
    <submittedName>
        <fullName evidence="15">Chemotaxis protein PomA</fullName>
    </submittedName>
</protein>
<feature type="transmembrane region" description="Helical" evidence="12">
    <location>
        <begin position="146"/>
        <end position="172"/>
    </location>
</feature>
<evidence type="ECO:0000256" key="3">
    <source>
        <dbReference type="ARBA" id="ARBA00022448"/>
    </source>
</evidence>
<dbReference type="PROSITE" id="PS01307">
    <property type="entry name" value="MOTA"/>
    <property type="match status" value="1"/>
</dbReference>
<dbReference type="Pfam" id="PF01618">
    <property type="entry name" value="MotA_ExbB"/>
    <property type="match status" value="1"/>
</dbReference>
<evidence type="ECO:0000256" key="5">
    <source>
        <dbReference type="ARBA" id="ARBA00022500"/>
    </source>
</evidence>
<keyword evidence="3" id="KW-0813">Transport</keyword>
<comment type="subcellular location">
    <subcellularLocation>
        <location evidence="1">Cell membrane</location>
        <topology evidence="1">Multi-pass membrane protein</topology>
    </subcellularLocation>
</comment>
<dbReference type="AlphaFoldDB" id="A0A9C7GC99"/>
<dbReference type="InterPro" id="IPR002898">
    <property type="entry name" value="MotA_ExbB_proton_chnl"/>
</dbReference>
<feature type="domain" description="Motility protein A N-terminal" evidence="14">
    <location>
        <begin position="7"/>
        <end position="95"/>
    </location>
</feature>
<gene>
    <name evidence="15" type="primary">pomA</name>
    <name evidence="15" type="ORF">NEOCIP111885_03489</name>
</gene>
<keyword evidence="6 12" id="KW-0812">Transmembrane</keyword>